<comment type="similarity">
    <text evidence="13">Belongs to the SERAC1 family.</text>
</comment>
<dbReference type="AlphaFoldDB" id="A0A8C1EU79"/>
<evidence type="ECO:0000256" key="14">
    <source>
        <dbReference type="ARBA" id="ARBA00040991"/>
    </source>
</evidence>
<evidence type="ECO:0000256" key="2">
    <source>
        <dbReference type="ARBA" id="ARBA00004173"/>
    </source>
</evidence>
<dbReference type="InterPro" id="IPR029058">
    <property type="entry name" value="AB_hydrolase_fold"/>
</dbReference>
<dbReference type="GO" id="GO:0005739">
    <property type="term" value="C:mitochondrion"/>
    <property type="evidence" value="ECO:0007669"/>
    <property type="project" value="UniProtKB-SubCell"/>
</dbReference>
<keyword evidence="9" id="KW-0496">Mitochondrion</keyword>
<evidence type="ECO:0000256" key="13">
    <source>
        <dbReference type="ARBA" id="ARBA00038024"/>
    </source>
</evidence>
<dbReference type="SUPFAM" id="SSF53474">
    <property type="entry name" value="alpha/beta-Hydrolases"/>
    <property type="match status" value="1"/>
</dbReference>
<evidence type="ECO:0000256" key="3">
    <source>
        <dbReference type="ARBA" id="ARBA00004240"/>
    </source>
</evidence>
<evidence type="ECO:0000256" key="5">
    <source>
        <dbReference type="ARBA" id="ARBA00022692"/>
    </source>
</evidence>
<evidence type="ECO:0000313" key="17">
    <source>
        <dbReference type="Proteomes" id="UP001108240"/>
    </source>
</evidence>
<reference evidence="16" key="1">
    <citation type="submission" date="2025-08" db="UniProtKB">
        <authorList>
            <consortium name="Ensembl"/>
        </authorList>
    </citation>
    <scope>IDENTIFICATION</scope>
</reference>
<dbReference type="Gene3D" id="1.25.10.10">
    <property type="entry name" value="Leucine-rich Repeat Variant"/>
    <property type="match status" value="1"/>
</dbReference>
<dbReference type="GO" id="GO:0016020">
    <property type="term" value="C:membrane"/>
    <property type="evidence" value="ECO:0007669"/>
    <property type="project" value="UniProtKB-SubCell"/>
</dbReference>
<dbReference type="PANTHER" id="PTHR48182">
    <property type="entry name" value="PROTEIN SERAC1"/>
    <property type="match status" value="1"/>
</dbReference>
<evidence type="ECO:0000256" key="4">
    <source>
        <dbReference type="ARBA" id="ARBA00022516"/>
    </source>
</evidence>
<dbReference type="Ensembl" id="ENSCCRT00000089810.2">
    <property type="protein sequence ID" value="ENSCCRP00000082715.2"/>
    <property type="gene ID" value="ENSCCRG00000042387.2"/>
</dbReference>
<evidence type="ECO:0000256" key="7">
    <source>
        <dbReference type="ARBA" id="ARBA00022989"/>
    </source>
</evidence>
<dbReference type="InterPro" id="IPR052374">
    <property type="entry name" value="SERAC1"/>
</dbReference>
<dbReference type="GeneTree" id="ENSGT00390000003560"/>
<keyword evidence="10" id="KW-0472">Membrane</keyword>
<evidence type="ECO:0000313" key="16">
    <source>
        <dbReference type="Ensembl" id="ENSCCRP00000082715.2"/>
    </source>
</evidence>
<comment type="subcellular location">
    <subcellularLocation>
        <location evidence="3">Endoplasmic reticulum</location>
    </subcellularLocation>
    <subcellularLocation>
        <location evidence="1">Membrane</location>
        <topology evidence="1">Single-pass membrane protein</topology>
    </subcellularLocation>
    <subcellularLocation>
        <location evidence="2">Mitochondrion</location>
    </subcellularLocation>
</comment>
<evidence type="ECO:0000256" key="8">
    <source>
        <dbReference type="ARBA" id="ARBA00023098"/>
    </source>
</evidence>
<evidence type="ECO:0000256" key="11">
    <source>
        <dbReference type="ARBA" id="ARBA00023209"/>
    </source>
</evidence>
<dbReference type="Proteomes" id="UP001108240">
    <property type="component" value="Unplaced"/>
</dbReference>
<keyword evidence="11" id="KW-0594">Phospholipid biosynthesis</keyword>
<organism evidence="16 17">
    <name type="scientific">Cyprinus carpio carpio</name>
    <dbReference type="NCBI Taxonomy" id="630221"/>
    <lineage>
        <taxon>Eukaryota</taxon>
        <taxon>Metazoa</taxon>
        <taxon>Chordata</taxon>
        <taxon>Craniata</taxon>
        <taxon>Vertebrata</taxon>
        <taxon>Euteleostomi</taxon>
        <taxon>Actinopterygii</taxon>
        <taxon>Neopterygii</taxon>
        <taxon>Teleostei</taxon>
        <taxon>Ostariophysi</taxon>
        <taxon>Cypriniformes</taxon>
        <taxon>Cyprinidae</taxon>
        <taxon>Cyprininae</taxon>
        <taxon>Cyprinus</taxon>
    </lineage>
</organism>
<evidence type="ECO:0000256" key="1">
    <source>
        <dbReference type="ARBA" id="ARBA00004167"/>
    </source>
</evidence>
<evidence type="ECO:0000256" key="6">
    <source>
        <dbReference type="ARBA" id="ARBA00022824"/>
    </source>
</evidence>
<dbReference type="GO" id="GO:0008654">
    <property type="term" value="P:phospholipid biosynthetic process"/>
    <property type="evidence" value="ECO:0007669"/>
    <property type="project" value="UniProtKB-KW"/>
</dbReference>
<dbReference type="InterPro" id="IPR011989">
    <property type="entry name" value="ARM-like"/>
</dbReference>
<evidence type="ECO:0000256" key="12">
    <source>
        <dbReference type="ARBA" id="ARBA00023264"/>
    </source>
</evidence>
<reference evidence="16" key="2">
    <citation type="submission" date="2025-09" db="UniProtKB">
        <authorList>
            <consortium name="Ensembl"/>
        </authorList>
    </citation>
    <scope>IDENTIFICATION</scope>
</reference>
<dbReference type="GO" id="GO:0005783">
    <property type="term" value="C:endoplasmic reticulum"/>
    <property type="evidence" value="ECO:0007669"/>
    <property type="project" value="UniProtKB-SubCell"/>
</dbReference>
<dbReference type="InterPro" id="IPR016024">
    <property type="entry name" value="ARM-type_fold"/>
</dbReference>
<evidence type="ECO:0000256" key="9">
    <source>
        <dbReference type="ARBA" id="ARBA00023128"/>
    </source>
</evidence>
<evidence type="ECO:0000256" key="15">
    <source>
        <dbReference type="ARBA" id="ARBA00041701"/>
    </source>
</evidence>
<evidence type="ECO:0000256" key="10">
    <source>
        <dbReference type="ARBA" id="ARBA00023136"/>
    </source>
</evidence>
<proteinExistence type="inferred from homology"/>
<keyword evidence="5" id="KW-0812">Transmembrane</keyword>
<dbReference type="Gene3D" id="3.40.50.1820">
    <property type="entry name" value="alpha/beta hydrolase"/>
    <property type="match status" value="1"/>
</dbReference>
<keyword evidence="6" id="KW-0256">Endoplasmic reticulum</keyword>
<dbReference type="PANTHER" id="PTHR48182:SF2">
    <property type="entry name" value="PROTEIN SERAC1"/>
    <property type="match status" value="1"/>
</dbReference>
<keyword evidence="7" id="KW-1133">Transmembrane helix</keyword>
<sequence>MSASALRLIRVRRLSSTGPAVKRALPWRDLICLHRGCVFITYEMVTLNQAITIDTSAILQEKHKSYIYLTHTTNREQESLKNHLGTVCHLDADPHECALWVLLKKTCSADRAVRQQAVQELAQNHHWQDYQYQTAAQVIDQRTAVALARIPNVDLRFFLPPPPLPHSEDDISIEDGLRQLLASLPQSEVDQCVQYFTSLALRESSQSLASQRGGLWCFGGNGLPYAQSLTSTPSEKVETFCLQALVQHSKVHSHCDHIVANGGLQLLQRVYQLRRDSPKIQCNIVRIIGNLTLNERLHTAIVQSGWVSVLAEMIQSPYIMQASLAARALANLDREAVRQKYQDGVYILHPQCRTKQPIKADVLFVHGLLGAAFKTWRQKDLDETDDDKVEGVREDYTECWPKSWLAADCPNLRILSVEYDTHLSDWKAKCPAENQRKSLAYRSQELLRKLKDAGVGERPVVWVAHSMGGLLVKKMLLDASKDPDLSPLIKNTKGILFYSVPHHGTFMAGYSVNVRYLLFPSIEVKELCRDSPALRDLNENFLNITKEQEFKVLSFAETLPTSIGPMLKMLHPDVSFLGTRYQKNMNSPFSLSDLGIGDLIQVDVDHLNICKPEKKDSFLYKRTLQFIQDALGGQRIK</sequence>
<protein>
    <recommendedName>
        <fullName evidence="14">Protein SERAC1</fullName>
    </recommendedName>
    <alternativeName>
        <fullName evidence="15">Serine active site-containing protein 1</fullName>
    </alternativeName>
</protein>
<keyword evidence="4" id="KW-0444">Lipid biosynthesis</keyword>
<dbReference type="SUPFAM" id="SSF48371">
    <property type="entry name" value="ARM repeat"/>
    <property type="match status" value="1"/>
</dbReference>
<name>A0A8C1EU79_CYPCA</name>
<keyword evidence="12" id="KW-1208">Phospholipid metabolism</keyword>
<keyword evidence="8" id="KW-0443">Lipid metabolism</keyword>
<keyword evidence="17" id="KW-1185">Reference proteome</keyword>
<accession>A0A8C1EU79</accession>